<feature type="region of interest" description="Disordered" evidence="1">
    <location>
        <begin position="111"/>
        <end position="164"/>
    </location>
</feature>
<dbReference type="EMBL" id="GBRH01207203">
    <property type="protein sequence ID" value="JAD90692.1"/>
    <property type="molecule type" value="Transcribed_RNA"/>
</dbReference>
<dbReference type="AlphaFoldDB" id="A0A0A9E3Z4"/>
<feature type="compositionally biased region" description="Low complexity" evidence="1">
    <location>
        <begin position="133"/>
        <end position="164"/>
    </location>
</feature>
<evidence type="ECO:0000256" key="1">
    <source>
        <dbReference type="SAM" id="MobiDB-lite"/>
    </source>
</evidence>
<feature type="region of interest" description="Disordered" evidence="1">
    <location>
        <begin position="31"/>
        <end position="51"/>
    </location>
</feature>
<reference evidence="2" key="1">
    <citation type="submission" date="2014-09" db="EMBL/GenBank/DDBJ databases">
        <authorList>
            <person name="Magalhaes I.L.F."/>
            <person name="Oliveira U."/>
            <person name="Santos F.R."/>
            <person name="Vidigal T.H.D.A."/>
            <person name="Brescovit A.D."/>
            <person name="Santos A.J."/>
        </authorList>
    </citation>
    <scope>NUCLEOTIDE SEQUENCE</scope>
    <source>
        <tissue evidence="2">Shoot tissue taken approximately 20 cm above the soil surface</tissue>
    </source>
</reference>
<accession>A0A0A9E3Z4</accession>
<proteinExistence type="predicted"/>
<reference evidence="2" key="2">
    <citation type="journal article" date="2015" name="Data Brief">
        <title>Shoot transcriptome of the giant reed, Arundo donax.</title>
        <authorList>
            <person name="Barrero R.A."/>
            <person name="Guerrero F.D."/>
            <person name="Moolhuijzen P."/>
            <person name="Goolsby J.A."/>
            <person name="Tidwell J."/>
            <person name="Bellgard S.E."/>
            <person name="Bellgard M.I."/>
        </authorList>
    </citation>
    <scope>NUCLEOTIDE SEQUENCE</scope>
    <source>
        <tissue evidence="2">Shoot tissue taken approximately 20 cm above the soil surface</tissue>
    </source>
</reference>
<protein>
    <submittedName>
        <fullName evidence="2">Uncharacterized protein</fullName>
    </submittedName>
</protein>
<sequence>MLVDLMSRWMTAGVQSWWRYMSPLAAPSAILHRRGQSSSGRPPPPPLASRRSASCRLPRCMYSYTMKLSSPRDRHACSLRMFRCRTLPRMAISAAITRAALPFHSRFTATTPPRPLSSSRYTRPVPPDPIRFSSPTPQISSASSSSGWNDSSFHCPHPSPPCSRSLFLSSSSFKLR</sequence>
<feature type="compositionally biased region" description="Polar residues" evidence="1">
    <location>
        <begin position="111"/>
        <end position="121"/>
    </location>
</feature>
<organism evidence="2">
    <name type="scientific">Arundo donax</name>
    <name type="common">Giant reed</name>
    <name type="synonym">Donax arundinaceus</name>
    <dbReference type="NCBI Taxonomy" id="35708"/>
    <lineage>
        <taxon>Eukaryota</taxon>
        <taxon>Viridiplantae</taxon>
        <taxon>Streptophyta</taxon>
        <taxon>Embryophyta</taxon>
        <taxon>Tracheophyta</taxon>
        <taxon>Spermatophyta</taxon>
        <taxon>Magnoliopsida</taxon>
        <taxon>Liliopsida</taxon>
        <taxon>Poales</taxon>
        <taxon>Poaceae</taxon>
        <taxon>PACMAD clade</taxon>
        <taxon>Arundinoideae</taxon>
        <taxon>Arundineae</taxon>
        <taxon>Arundo</taxon>
    </lineage>
</organism>
<evidence type="ECO:0000313" key="2">
    <source>
        <dbReference type="EMBL" id="JAD90692.1"/>
    </source>
</evidence>
<name>A0A0A9E3Z4_ARUDO</name>